<comment type="caution">
    <text evidence="4">The sequence shown here is derived from an EMBL/GenBank/DDBJ whole genome shotgun (WGS) entry which is preliminary data.</text>
</comment>
<dbReference type="AlphaFoldDB" id="A0A5J9SX16"/>
<evidence type="ECO:0000313" key="4">
    <source>
        <dbReference type="EMBL" id="TVU03477.1"/>
    </source>
</evidence>
<dbReference type="InterPro" id="IPR013087">
    <property type="entry name" value="Znf_C2H2_type"/>
</dbReference>
<name>A0A5J9SX16_9POAL</name>
<feature type="non-terminal residue" evidence="4">
    <location>
        <position position="1"/>
    </location>
</feature>
<proteinExistence type="predicted"/>
<keyword evidence="1" id="KW-0479">Metal-binding</keyword>
<dbReference type="PROSITE" id="PS50157">
    <property type="entry name" value="ZINC_FINGER_C2H2_2"/>
    <property type="match status" value="1"/>
</dbReference>
<accession>A0A5J9SX16</accession>
<evidence type="ECO:0000256" key="2">
    <source>
        <dbReference type="SAM" id="MobiDB-lite"/>
    </source>
</evidence>
<organism evidence="4 5">
    <name type="scientific">Eragrostis curvula</name>
    <name type="common">weeping love grass</name>
    <dbReference type="NCBI Taxonomy" id="38414"/>
    <lineage>
        <taxon>Eukaryota</taxon>
        <taxon>Viridiplantae</taxon>
        <taxon>Streptophyta</taxon>
        <taxon>Embryophyta</taxon>
        <taxon>Tracheophyta</taxon>
        <taxon>Spermatophyta</taxon>
        <taxon>Magnoliopsida</taxon>
        <taxon>Liliopsida</taxon>
        <taxon>Poales</taxon>
        <taxon>Poaceae</taxon>
        <taxon>PACMAD clade</taxon>
        <taxon>Chloridoideae</taxon>
        <taxon>Eragrostideae</taxon>
        <taxon>Eragrostidinae</taxon>
        <taxon>Eragrostis</taxon>
    </lineage>
</organism>
<evidence type="ECO:0000313" key="5">
    <source>
        <dbReference type="Proteomes" id="UP000324897"/>
    </source>
</evidence>
<dbReference type="PROSITE" id="PS00028">
    <property type="entry name" value="ZINC_FINGER_C2H2_1"/>
    <property type="match status" value="1"/>
</dbReference>
<gene>
    <name evidence="4" type="ORF">EJB05_50981</name>
</gene>
<dbReference type="EMBL" id="RWGY01000175">
    <property type="protein sequence ID" value="TVU03477.1"/>
    <property type="molecule type" value="Genomic_DNA"/>
</dbReference>
<sequence length="254" mass="28057">MPSFSSSIPNTYSPQKPNVTQTSNPSPQYHIDMEAPPPLLQPDHITDVQPPSTFASIEFMQSLGNNEHDFLATHVSDYSHLSSRKKIVSMEPPSATSLLHGNPTATLHAHFSINGVSDPSPIFEETTLHISKEEVFGSSSNLNFNTFTSNYMQVQEFGSSCNIDPYGQILYGDATCFGESHCSILSKGNNRCLSMSHKEDNGIVKATMSTTTQGQVLRVYTCNLCNATYNSPQAYGGHMSFHSKQNRKNYKCQF</sequence>
<protein>
    <recommendedName>
        <fullName evidence="3">C2H2-type domain-containing protein</fullName>
    </recommendedName>
</protein>
<reference evidence="4 5" key="1">
    <citation type="journal article" date="2019" name="Sci. Rep.">
        <title>A high-quality genome of Eragrostis curvula grass provides insights into Poaceae evolution and supports new strategies to enhance forage quality.</title>
        <authorList>
            <person name="Carballo J."/>
            <person name="Santos B.A.C.M."/>
            <person name="Zappacosta D."/>
            <person name="Garbus I."/>
            <person name="Selva J.P."/>
            <person name="Gallo C.A."/>
            <person name="Diaz A."/>
            <person name="Albertini E."/>
            <person name="Caccamo M."/>
            <person name="Echenique V."/>
        </authorList>
    </citation>
    <scope>NUCLEOTIDE SEQUENCE [LARGE SCALE GENOMIC DNA]</scope>
    <source>
        <strain evidence="5">cv. Victoria</strain>
        <tissue evidence="4">Leaf</tissue>
    </source>
</reference>
<dbReference type="Proteomes" id="UP000324897">
    <property type="component" value="Unassembled WGS sequence"/>
</dbReference>
<evidence type="ECO:0000259" key="3">
    <source>
        <dbReference type="PROSITE" id="PS50157"/>
    </source>
</evidence>
<keyword evidence="1" id="KW-0862">Zinc</keyword>
<evidence type="ECO:0000256" key="1">
    <source>
        <dbReference type="PROSITE-ProRule" id="PRU00042"/>
    </source>
</evidence>
<feature type="domain" description="C2H2-type" evidence="3">
    <location>
        <begin position="220"/>
        <end position="247"/>
    </location>
</feature>
<feature type="region of interest" description="Disordered" evidence="2">
    <location>
        <begin position="1"/>
        <end position="47"/>
    </location>
</feature>
<dbReference type="GO" id="GO:0008270">
    <property type="term" value="F:zinc ion binding"/>
    <property type="evidence" value="ECO:0007669"/>
    <property type="project" value="UniProtKB-KW"/>
</dbReference>
<keyword evidence="5" id="KW-1185">Reference proteome</keyword>
<feature type="compositionally biased region" description="Polar residues" evidence="2">
    <location>
        <begin position="1"/>
        <end position="27"/>
    </location>
</feature>
<keyword evidence="1" id="KW-0863">Zinc-finger</keyword>
<dbReference type="OrthoDB" id="644976at2759"/>
<dbReference type="Gramene" id="TVU03477">
    <property type="protein sequence ID" value="TVU03477"/>
    <property type="gene ID" value="EJB05_50981"/>
</dbReference>